<dbReference type="EMBL" id="FTLG01000080">
    <property type="protein sequence ID" value="SIP73041.1"/>
    <property type="molecule type" value="Genomic_DNA"/>
</dbReference>
<proteinExistence type="predicted"/>
<name>A0A1N6MW46_9GAMM</name>
<reference evidence="2" key="1">
    <citation type="submission" date="2016-12" db="EMBL/GenBank/DDBJ databases">
        <authorList>
            <person name="Gaudriault S."/>
        </authorList>
    </citation>
    <scope>NUCLEOTIDE SEQUENCE [LARGE SCALE GENOMIC DNA]</scope>
    <source>
        <strain evidence="2">HGB1681 (deposited as PTA-6826 in the American Type Culture Collection)</strain>
    </source>
</reference>
<protein>
    <submittedName>
        <fullName evidence="1">Uncharacterized protein</fullName>
    </submittedName>
</protein>
<organism evidence="1 2">
    <name type="scientific">Xenorhabdus innexi</name>
    <dbReference type="NCBI Taxonomy" id="290109"/>
    <lineage>
        <taxon>Bacteria</taxon>
        <taxon>Pseudomonadati</taxon>
        <taxon>Pseudomonadota</taxon>
        <taxon>Gammaproteobacteria</taxon>
        <taxon>Enterobacterales</taxon>
        <taxon>Morganellaceae</taxon>
        <taxon>Xenorhabdus</taxon>
    </lineage>
</organism>
<accession>A0A1N6MW46</accession>
<evidence type="ECO:0000313" key="2">
    <source>
        <dbReference type="Proteomes" id="UP000196435"/>
    </source>
</evidence>
<sequence length="63" mass="7038">MVANQSIPGDTDNDITEADQVSKEVIFNKMKDIGIMFSLAYGESVLLRHAFSIHVDQQGKDRL</sequence>
<gene>
    <name evidence="1" type="ORF">XIS1_1700092</name>
</gene>
<dbReference type="AlphaFoldDB" id="A0A1N6MW46"/>
<evidence type="ECO:0000313" key="1">
    <source>
        <dbReference type="EMBL" id="SIP73041.1"/>
    </source>
</evidence>
<dbReference type="Proteomes" id="UP000196435">
    <property type="component" value="Unassembled WGS sequence"/>
</dbReference>